<name>A0ABX0Q937_9GAMM</name>
<proteinExistence type="predicted"/>
<sequence>MHAQKWLFAVSLAVLSLCDARSMPSPDPQTMDDPGWKVQEHLQKRFDDKRYDCGRSEEGYQHPAFLCSGILMRSTNFSTSYHSWLPNPANAAWGVSFSWLRQDSNFPENYPSANGFIVYPWFYTPKGYEHLMLRCAYPQDAWTGGPDRCKTAGQPICQDQGVFSDGRWILKGFGEDENQCAFGVEDSRQTNTASAWMQMVEVRQEKQFFVRNEIVVAAWPQDVGARMPVEAFFYRDNCFYTDNDCGTGADPKTKLSRADSIVARRDAARNDQKDFLKVTGRWVPVVRWTPATSMAGRAIFDYRKEDQAVPEPAAKN</sequence>
<reference evidence="1 2" key="1">
    <citation type="journal article" date="2011" name="Curr. Microbiol.">
        <title>Luteibacter jiangsuensis sp. nov.: a methamidophos-degrading bacterium isolated from a methamidophos-manufacturing factory.</title>
        <authorList>
            <person name="Wang L."/>
            <person name="Wang G.L."/>
            <person name="Li S.P."/>
            <person name="Jiang J.D."/>
        </authorList>
    </citation>
    <scope>NUCLEOTIDE SEQUENCE [LARGE SCALE GENOMIC DNA]</scope>
    <source>
        <strain evidence="1 2">CGMCC 1.10133</strain>
    </source>
</reference>
<protein>
    <submittedName>
        <fullName evidence="1">Uncharacterized protein</fullName>
    </submittedName>
</protein>
<evidence type="ECO:0000313" key="2">
    <source>
        <dbReference type="Proteomes" id="UP001429601"/>
    </source>
</evidence>
<evidence type="ECO:0000313" key="1">
    <source>
        <dbReference type="EMBL" id="NID06945.1"/>
    </source>
</evidence>
<dbReference type="RefSeq" id="WP_167129667.1">
    <property type="nucleotide sequence ID" value="NZ_JAAQQR010000012.1"/>
</dbReference>
<gene>
    <name evidence="1" type="ORF">HBF26_18810</name>
</gene>
<accession>A0ABX0Q937</accession>
<organism evidence="1 2">
    <name type="scientific">Luteibacter jiangsuensis</name>
    <dbReference type="NCBI Taxonomy" id="637577"/>
    <lineage>
        <taxon>Bacteria</taxon>
        <taxon>Pseudomonadati</taxon>
        <taxon>Pseudomonadota</taxon>
        <taxon>Gammaproteobacteria</taxon>
        <taxon>Lysobacterales</taxon>
        <taxon>Rhodanobacteraceae</taxon>
        <taxon>Luteibacter</taxon>
    </lineage>
</organism>
<dbReference type="Proteomes" id="UP001429601">
    <property type="component" value="Unassembled WGS sequence"/>
</dbReference>
<dbReference type="EMBL" id="JAAQQR010000012">
    <property type="protein sequence ID" value="NID06945.1"/>
    <property type="molecule type" value="Genomic_DNA"/>
</dbReference>
<comment type="caution">
    <text evidence="1">The sequence shown here is derived from an EMBL/GenBank/DDBJ whole genome shotgun (WGS) entry which is preliminary data.</text>
</comment>
<keyword evidence="2" id="KW-1185">Reference proteome</keyword>